<keyword evidence="18" id="KW-1185">Reference proteome</keyword>
<keyword evidence="9" id="KW-0574">Periplasm</keyword>
<evidence type="ECO:0000256" key="15">
    <source>
        <dbReference type="PIRSR" id="PIRSR611782-2"/>
    </source>
</evidence>
<dbReference type="STRING" id="847.BRW83_2092"/>
<dbReference type="PROSITE" id="PS50106">
    <property type="entry name" value="PDZ"/>
    <property type="match status" value="1"/>
</dbReference>
<dbReference type="NCBIfam" id="TIGR02037">
    <property type="entry name" value="degP_htrA_DO"/>
    <property type="match status" value="1"/>
</dbReference>
<feature type="binding site" evidence="15">
    <location>
        <position position="127"/>
    </location>
    <ligand>
        <name>substrate</name>
    </ligand>
</feature>
<dbReference type="Gene3D" id="2.40.10.120">
    <property type="match status" value="1"/>
</dbReference>
<dbReference type="InterPro" id="IPR001940">
    <property type="entry name" value="Peptidase_S1C"/>
</dbReference>
<evidence type="ECO:0000313" key="18">
    <source>
        <dbReference type="Proteomes" id="UP000005089"/>
    </source>
</evidence>
<feature type="active site" description="Charge relay system" evidence="14">
    <location>
        <position position="157"/>
    </location>
</feature>
<dbReference type="InterPro" id="IPR011782">
    <property type="entry name" value="Pept_S1C_Do"/>
</dbReference>
<feature type="active site" description="Charge relay system" evidence="14">
    <location>
        <position position="228"/>
    </location>
</feature>
<evidence type="ECO:0000256" key="5">
    <source>
        <dbReference type="ARBA" id="ARBA00013958"/>
    </source>
</evidence>
<dbReference type="InterPro" id="IPR001478">
    <property type="entry name" value="PDZ"/>
</dbReference>
<protein>
    <recommendedName>
        <fullName evidence="5">Probable periplasmic serine endoprotease DegP-like</fullName>
        <ecNumber evidence="4">3.4.21.107</ecNumber>
    </recommendedName>
    <alternativeName>
        <fullName evidence="13">Protease Do</fullName>
    </alternativeName>
</protein>
<comment type="subcellular location">
    <subcellularLocation>
        <location evidence="2">Periplasm</location>
    </subcellularLocation>
</comment>
<dbReference type="GO" id="GO:0004252">
    <property type="term" value="F:serine-type endopeptidase activity"/>
    <property type="evidence" value="ECO:0007669"/>
    <property type="project" value="InterPro"/>
</dbReference>
<evidence type="ECO:0000256" key="4">
    <source>
        <dbReference type="ARBA" id="ARBA00013035"/>
    </source>
</evidence>
<feature type="domain" description="PDZ" evidence="16">
    <location>
        <begin position="272"/>
        <end position="363"/>
    </location>
</feature>
<organism evidence="17 18">
    <name type="scientific">Oxalobacter formigenes OXCC13</name>
    <dbReference type="NCBI Taxonomy" id="556269"/>
    <lineage>
        <taxon>Bacteria</taxon>
        <taxon>Pseudomonadati</taxon>
        <taxon>Pseudomonadota</taxon>
        <taxon>Betaproteobacteria</taxon>
        <taxon>Burkholderiales</taxon>
        <taxon>Oxalobacteraceae</taxon>
        <taxon>Oxalobacter</taxon>
    </lineage>
</organism>
<reference evidence="17 18" key="1">
    <citation type="submission" date="2009-02" db="EMBL/GenBank/DDBJ databases">
        <title>The Genome Sequence of Oxalobacter formigenes OXCC13.</title>
        <authorList>
            <consortium name="The Broad Institute Genome Sequencing Platform"/>
            <person name="Ward D."/>
            <person name="Young S.K."/>
            <person name="Kodira C.D."/>
            <person name="Zeng Q."/>
            <person name="Koehrsen M."/>
            <person name="Alvarado L."/>
            <person name="Berlin A."/>
            <person name="Borenstein D."/>
            <person name="Chen Z."/>
            <person name="Engels R."/>
            <person name="Freedman E."/>
            <person name="Gellesch M."/>
            <person name="Goldberg J."/>
            <person name="Griggs A."/>
            <person name="Gujja S."/>
            <person name="Heiman D."/>
            <person name="Hepburn T."/>
            <person name="Howarth C."/>
            <person name="Jen D."/>
            <person name="Larson L."/>
            <person name="Lewis B."/>
            <person name="Mehta T."/>
            <person name="Park D."/>
            <person name="Pearson M."/>
            <person name="Roberts A."/>
            <person name="Saif S."/>
            <person name="Shea T."/>
            <person name="Shenoy N."/>
            <person name="Sisk P."/>
            <person name="Stolte C."/>
            <person name="Sykes S."/>
            <person name="Walk T."/>
            <person name="White J."/>
            <person name="Yandava C."/>
            <person name="Allison M.J."/>
            <person name="Lander E."/>
            <person name="Nusbaum C."/>
            <person name="Galagan J."/>
            <person name="Birren B."/>
        </authorList>
    </citation>
    <scope>NUCLEOTIDE SEQUENCE [LARGE SCALE GENOMIC DNA]</scope>
    <source>
        <strain evidence="17 18">OXCC13</strain>
    </source>
</reference>
<dbReference type="HOGENOM" id="CLU_020120_1_0_4"/>
<comment type="similarity">
    <text evidence="3">Belongs to the peptidase S1C family.</text>
</comment>
<keyword evidence="10 17" id="KW-0378">Hydrolase</keyword>
<evidence type="ECO:0000256" key="12">
    <source>
        <dbReference type="ARBA" id="ARBA00023016"/>
    </source>
</evidence>
<dbReference type="Pfam" id="PF13180">
    <property type="entry name" value="PDZ_2"/>
    <property type="match status" value="2"/>
</dbReference>
<dbReference type="AlphaFoldDB" id="C3X7I2"/>
<evidence type="ECO:0000256" key="1">
    <source>
        <dbReference type="ARBA" id="ARBA00001772"/>
    </source>
</evidence>
<dbReference type="InterPro" id="IPR036034">
    <property type="entry name" value="PDZ_sf"/>
</dbReference>
<evidence type="ECO:0000256" key="3">
    <source>
        <dbReference type="ARBA" id="ARBA00010541"/>
    </source>
</evidence>
<dbReference type="SMART" id="SM00228">
    <property type="entry name" value="PDZ"/>
    <property type="match status" value="2"/>
</dbReference>
<dbReference type="PRINTS" id="PR00834">
    <property type="entry name" value="PROTEASES2C"/>
</dbReference>
<evidence type="ECO:0000256" key="14">
    <source>
        <dbReference type="PIRSR" id="PIRSR611782-1"/>
    </source>
</evidence>
<evidence type="ECO:0000256" key="8">
    <source>
        <dbReference type="ARBA" id="ARBA00022737"/>
    </source>
</evidence>
<dbReference type="Gene3D" id="2.30.42.10">
    <property type="match status" value="2"/>
</dbReference>
<dbReference type="EC" id="3.4.21.107" evidence="4"/>
<dbReference type="GO" id="GO:0006508">
    <property type="term" value="P:proteolysis"/>
    <property type="evidence" value="ECO:0007669"/>
    <property type="project" value="UniProtKB-KW"/>
</dbReference>
<accession>C3X7I2</accession>
<evidence type="ECO:0000256" key="11">
    <source>
        <dbReference type="ARBA" id="ARBA00022825"/>
    </source>
</evidence>
<dbReference type="Pfam" id="PF13365">
    <property type="entry name" value="Trypsin_2"/>
    <property type="match status" value="1"/>
</dbReference>
<name>C3X7I2_OXAFO</name>
<proteinExistence type="inferred from homology"/>
<feature type="active site" description="Charge relay system" evidence="14">
    <location>
        <position position="127"/>
    </location>
</feature>
<dbReference type="eggNOG" id="COG0265">
    <property type="taxonomic scope" value="Bacteria"/>
</dbReference>
<evidence type="ECO:0000256" key="13">
    <source>
        <dbReference type="ARBA" id="ARBA00032850"/>
    </source>
</evidence>
<keyword evidence="7" id="KW-0732">Signal</keyword>
<dbReference type="SUPFAM" id="SSF50494">
    <property type="entry name" value="Trypsin-like serine proteases"/>
    <property type="match status" value="1"/>
</dbReference>
<feature type="binding site" evidence="15">
    <location>
        <begin position="226"/>
        <end position="228"/>
    </location>
    <ligand>
        <name>substrate</name>
    </ligand>
</feature>
<evidence type="ECO:0000313" key="17">
    <source>
        <dbReference type="EMBL" id="EEO29158.1"/>
    </source>
</evidence>
<keyword evidence="11" id="KW-0720">Serine protease</keyword>
<keyword evidence="12" id="KW-0346">Stress response</keyword>
<keyword evidence="6 17" id="KW-0645">Protease</keyword>
<gene>
    <name evidence="17" type="primary">mucD</name>
    <name evidence="17" type="ORF">OFBG_00186</name>
</gene>
<feature type="binding site" evidence="15">
    <location>
        <position position="157"/>
    </location>
    <ligand>
        <name>substrate</name>
    </ligand>
</feature>
<evidence type="ECO:0000256" key="2">
    <source>
        <dbReference type="ARBA" id="ARBA00004418"/>
    </source>
</evidence>
<comment type="catalytic activity">
    <reaction evidence="1">
        <text>Acts on substrates that are at least partially unfolded. The cleavage site P1 residue is normally between a pair of hydrophobic residues, such as Val-|-Val.</text>
        <dbReference type="EC" id="3.4.21.107"/>
    </reaction>
</comment>
<evidence type="ECO:0000256" key="6">
    <source>
        <dbReference type="ARBA" id="ARBA00022670"/>
    </source>
</evidence>
<dbReference type="InterPro" id="IPR009003">
    <property type="entry name" value="Peptidase_S1_PA"/>
</dbReference>
<dbReference type="PANTHER" id="PTHR22939:SF130">
    <property type="entry name" value="PERIPLASMIC SERINE ENDOPROTEASE DEGP-LIKE-RELATED"/>
    <property type="match status" value="1"/>
</dbReference>
<evidence type="ECO:0000256" key="9">
    <source>
        <dbReference type="ARBA" id="ARBA00022764"/>
    </source>
</evidence>
<dbReference type="EMBL" id="GG658170">
    <property type="protein sequence ID" value="EEO29158.1"/>
    <property type="molecule type" value="Genomic_DNA"/>
</dbReference>
<evidence type="ECO:0000256" key="10">
    <source>
        <dbReference type="ARBA" id="ARBA00022801"/>
    </source>
</evidence>
<dbReference type="CDD" id="cd10839">
    <property type="entry name" value="cpPDZ1_DegP-like"/>
    <property type="match status" value="1"/>
</dbReference>
<evidence type="ECO:0000256" key="7">
    <source>
        <dbReference type="ARBA" id="ARBA00022729"/>
    </source>
</evidence>
<sequence length="488" mass="52441">MAIMQKTVIFFARRFLLVFLTVGFISFPLMPGEAAPATMVNGLPDLTSLVEKVGPAVVNIRTIEKIQSRRNPAMDMDRDFQEYLFRFFGIPAPDGQLSGTQPQEQVRRGMGSGFIITADGYILTNHHVIDNADEVFVRLTDNREFKAKIIGSDKRTDVALLKIEGKNLPVLKTGNSANIKVGEWVLAIGSPFALENTVTAGIISAKARDTGDYLPLIQTDVAVNPGNSGGPLINMAGEAIGINSQIYSRSGGYMGISFAIPIDEALRVSEQLKKTGKVTRGQIGIQVAEVSVETAKAMNLPNDRGVMVARVEKGSAAEKAGVEAGDIILKFNSQSIEKLSELPRLVGDSIPGTKVSLTVLRKGKSLVLPVTISKAELDKPARKDESSSSRQGESLSSSILGLQVADLTAPQKKRLGINHGVVVTASASPAFESGIRKGDIILRLNNGDVTSQQDFQNQLVKAGKAKMVVLLVARNNLIRYVPVKPVAK</sequence>
<dbReference type="SUPFAM" id="SSF50156">
    <property type="entry name" value="PDZ domain-like"/>
    <property type="match status" value="2"/>
</dbReference>
<dbReference type="PANTHER" id="PTHR22939">
    <property type="entry name" value="SERINE PROTEASE FAMILY S1C HTRA-RELATED"/>
    <property type="match status" value="1"/>
</dbReference>
<keyword evidence="8" id="KW-0677">Repeat</keyword>
<evidence type="ECO:0000259" key="16">
    <source>
        <dbReference type="PROSITE" id="PS50106"/>
    </source>
</evidence>
<dbReference type="Proteomes" id="UP000005089">
    <property type="component" value="Unassembled WGS sequence"/>
</dbReference>